<reference evidence="7" key="2">
    <citation type="journal article" date="2019" name="IMA Fungus">
        <title>Genome sequencing and comparison of five Tilletia species to identify candidate genes for the detection of regulated species infecting wheat.</title>
        <authorList>
            <person name="Nguyen H.D.T."/>
            <person name="Sultana T."/>
            <person name="Kesanakurti P."/>
            <person name="Hambleton S."/>
        </authorList>
    </citation>
    <scope>NUCLEOTIDE SEQUENCE</scope>
    <source>
        <strain evidence="7">DAOMC 238032</strain>
    </source>
</reference>
<sequence>MSPPLDPKKQNDDDDGEWEEMPVVRSAISQMPKSAFQDLDDDELKKYKYRPPSPTNEPPPVVNTKASSSRSFFSTGKSASPSAASKNTAAAGSRTGNATGRNLGIDDARGFNWRSKPANVGGDHDDDDTRDRRSEGSRSGSDDEDDGGAKGYTQLRIDEDEEAEQIHAATEYLFGGGGGASGSGNGGSKGAEGEVEVDMDGQGYDQDLSSTNPLSQLATTKQLLTEQQKIAYVGLCSLAMRQMVRQLELVPGKEPGVVAARQSAEQWRVNVMARLYKHMDIETSEQAMIDSLAQHGVLIEDLAPALITTHTVRNPDYDPAAADQERKEKGEDSTVDESAKPSVPSEPEQSEAADKAASAAGESVPEIQSDATPSKELPVPEEPVPSSADSVESVETESAETVQTSVVPGSSSKLDESRDLDDLSTEDGDMGDGDMGDGDIGEGDLGDGDGDIGTSSATPPASRSRSSRQRSSTASTASARISLDQGRFEDPGDDSGDLASPGALAAPPVLQPPNVEDEDITSAAVSDDGAKTPKPSHDNSASEAGAATSSREADKPEPEPPEDTETKSPLLVDPNTAGQIDTQLSTVRPSLGSTLGLTSEPIPIEPPPAALEGVTTSLSTSDKDITLDIRWTVLCDLFLVLMADSIYDARSRVLLERIADALSLSWMDVTQFEKRITDALEIEEGVNKLRNKKVIAEREKLARKKRYVMMGLATVGGGLVIGLSAGLLAPVIGAGLGAALGAVGIGGTGTFLGGVGGAAIITTTGTLGGAGIAGKGMSRRTRSVKTFTFKAIHNNKRVNCIVGMPGFTSGAQDDVRLPFSVI</sequence>
<protein>
    <submittedName>
        <fullName evidence="7">Uncharacterized protein</fullName>
    </submittedName>
</protein>
<dbReference type="AlphaFoldDB" id="A0A8T8TNL2"/>
<comment type="caution">
    <text evidence="7">The sequence shown here is derived from an EMBL/GenBank/DDBJ whole genome shotgun (WGS) entry which is preliminary data.</text>
</comment>
<accession>A0A8T8TNL2</accession>
<evidence type="ECO:0000256" key="3">
    <source>
        <dbReference type="ARBA" id="ARBA00022989"/>
    </source>
</evidence>
<reference evidence="7" key="1">
    <citation type="submission" date="2016-04" db="EMBL/GenBank/DDBJ databases">
        <authorList>
            <person name="Nguyen H.D."/>
            <person name="Kesanakurti P."/>
            <person name="Cullis J."/>
            <person name="Levesque C.A."/>
            <person name="Hambleton S."/>
        </authorList>
    </citation>
    <scope>NUCLEOTIDE SEQUENCE</scope>
    <source>
        <strain evidence="7">DAOMC 238032</strain>
    </source>
</reference>
<feature type="compositionally biased region" description="Low complexity" evidence="5">
    <location>
        <begin position="452"/>
        <end position="480"/>
    </location>
</feature>
<dbReference type="Pfam" id="PF05277">
    <property type="entry name" value="DUF726"/>
    <property type="match status" value="1"/>
</dbReference>
<feature type="transmembrane region" description="Helical" evidence="6">
    <location>
        <begin position="707"/>
        <end position="731"/>
    </location>
</feature>
<dbReference type="PANTHER" id="PTHR17920">
    <property type="entry name" value="TRANSMEMBRANE AND COILED-COIL DOMAIN-CONTAINING PROTEIN 4 TMCO4"/>
    <property type="match status" value="1"/>
</dbReference>
<dbReference type="PANTHER" id="PTHR17920:SF3">
    <property type="entry name" value="TRANSMEMBRANE AND COILED-COIL DOMAIN-CONTAINING PROTEIN 4"/>
    <property type="match status" value="1"/>
</dbReference>
<dbReference type="InterPro" id="IPR029024">
    <property type="entry name" value="TerB-like"/>
</dbReference>
<keyword evidence="3 6" id="KW-1133">Transmembrane helix</keyword>
<dbReference type="SUPFAM" id="SSF158682">
    <property type="entry name" value="TerB-like"/>
    <property type="match status" value="1"/>
</dbReference>
<evidence type="ECO:0000256" key="2">
    <source>
        <dbReference type="ARBA" id="ARBA00022692"/>
    </source>
</evidence>
<feature type="non-terminal residue" evidence="7">
    <location>
        <position position="1"/>
    </location>
</feature>
<feature type="compositionally biased region" description="Basic and acidic residues" evidence="5">
    <location>
        <begin position="127"/>
        <end position="136"/>
    </location>
</feature>
<feature type="compositionally biased region" description="Low complexity" evidence="5">
    <location>
        <begin position="62"/>
        <end position="80"/>
    </location>
</feature>
<feature type="compositionally biased region" description="Acidic residues" evidence="5">
    <location>
        <begin position="422"/>
        <end position="450"/>
    </location>
</feature>
<dbReference type="EMBL" id="LWDD02000101">
    <property type="protein sequence ID" value="KAE8263958.1"/>
    <property type="molecule type" value="Genomic_DNA"/>
</dbReference>
<feature type="compositionally biased region" description="Pro residues" evidence="5">
    <location>
        <begin position="51"/>
        <end position="61"/>
    </location>
</feature>
<evidence type="ECO:0000256" key="1">
    <source>
        <dbReference type="ARBA" id="ARBA00004141"/>
    </source>
</evidence>
<feature type="compositionally biased region" description="Polar residues" evidence="5">
    <location>
        <begin position="81"/>
        <end position="100"/>
    </location>
</feature>
<feature type="region of interest" description="Disordered" evidence="5">
    <location>
        <begin position="173"/>
        <end position="194"/>
    </location>
</feature>
<keyword evidence="2 6" id="KW-0812">Transmembrane</keyword>
<keyword evidence="4 6" id="KW-0472">Membrane</keyword>
<evidence type="ECO:0000313" key="7">
    <source>
        <dbReference type="EMBL" id="KAE8263958.1"/>
    </source>
</evidence>
<feature type="compositionally biased region" description="Polar residues" evidence="5">
    <location>
        <begin position="576"/>
        <end position="586"/>
    </location>
</feature>
<evidence type="ECO:0000256" key="4">
    <source>
        <dbReference type="ARBA" id="ARBA00023136"/>
    </source>
</evidence>
<organism evidence="7 8">
    <name type="scientific">Tilletia caries</name>
    <name type="common">wheat bunt fungus</name>
    <dbReference type="NCBI Taxonomy" id="13290"/>
    <lineage>
        <taxon>Eukaryota</taxon>
        <taxon>Fungi</taxon>
        <taxon>Dikarya</taxon>
        <taxon>Basidiomycota</taxon>
        <taxon>Ustilaginomycotina</taxon>
        <taxon>Exobasidiomycetes</taxon>
        <taxon>Tilletiales</taxon>
        <taxon>Tilletiaceae</taxon>
        <taxon>Tilletia</taxon>
    </lineage>
</organism>
<feature type="compositionally biased region" description="Polar residues" evidence="5">
    <location>
        <begin position="538"/>
        <end position="550"/>
    </location>
</feature>
<evidence type="ECO:0000313" key="8">
    <source>
        <dbReference type="Proteomes" id="UP000077671"/>
    </source>
</evidence>
<feature type="compositionally biased region" description="Gly residues" evidence="5">
    <location>
        <begin position="174"/>
        <end position="190"/>
    </location>
</feature>
<gene>
    <name evidence="7" type="ORF">A4X03_0g1295</name>
</gene>
<feature type="compositionally biased region" description="Basic and acidic residues" evidence="5">
    <location>
        <begin position="323"/>
        <end position="332"/>
    </location>
</feature>
<feature type="region of interest" description="Disordered" evidence="5">
    <location>
        <begin position="1"/>
        <end position="151"/>
    </location>
</feature>
<comment type="subcellular location">
    <subcellularLocation>
        <location evidence="1">Membrane</location>
        <topology evidence="1">Multi-pass membrane protein</topology>
    </subcellularLocation>
</comment>
<feature type="compositionally biased region" description="Basic and acidic residues" evidence="5">
    <location>
        <begin position="528"/>
        <end position="537"/>
    </location>
</feature>
<evidence type="ECO:0000256" key="6">
    <source>
        <dbReference type="SAM" id="Phobius"/>
    </source>
</evidence>
<name>A0A8T8TNL2_9BASI</name>
<feature type="compositionally biased region" description="Basic and acidic residues" evidence="5">
    <location>
        <begin position="1"/>
        <end position="11"/>
    </location>
</feature>
<dbReference type="GO" id="GO:0016020">
    <property type="term" value="C:membrane"/>
    <property type="evidence" value="ECO:0007669"/>
    <property type="project" value="UniProtKB-SubCell"/>
</dbReference>
<dbReference type="InterPro" id="IPR007941">
    <property type="entry name" value="DUF726"/>
</dbReference>
<evidence type="ECO:0000256" key="5">
    <source>
        <dbReference type="SAM" id="MobiDB-lite"/>
    </source>
</evidence>
<proteinExistence type="predicted"/>
<feature type="region of interest" description="Disordered" evidence="5">
    <location>
        <begin position="313"/>
        <end position="586"/>
    </location>
</feature>
<dbReference type="Proteomes" id="UP000077671">
    <property type="component" value="Unassembled WGS sequence"/>
</dbReference>